<accession>A0AAN9SG00</accession>
<keyword evidence="2" id="KW-1185">Reference proteome</keyword>
<organism evidence="1 2">
    <name type="scientific">Psophocarpus tetragonolobus</name>
    <name type="common">Winged bean</name>
    <name type="synonym">Dolichos tetragonolobus</name>
    <dbReference type="NCBI Taxonomy" id="3891"/>
    <lineage>
        <taxon>Eukaryota</taxon>
        <taxon>Viridiplantae</taxon>
        <taxon>Streptophyta</taxon>
        <taxon>Embryophyta</taxon>
        <taxon>Tracheophyta</taxon>
        <taxon>Spermatophyta</taxon>
        <taxon>Magnoliopsida</taxon>
        <taxon>eudicotyledons</taxon>
        <taxon>Gunneridae</taxon>
        <taxon>Pentapetalae</taxon>
        <taxon>rosids</taxon>
        <taxon>fabids</taxon>
        <taxon>Fabales</taxon>
        <taxon>Fabaceae</taxon>
        <taxon>Papilionoideae</taxon>
        <taxon>50 kb inversion clade</taxon>
        <taxon>NPAAA clade</taxon>
        <taxon>indigoferoid/millettioid clade</taxon>
        <taxon>Phaseoleae</taxon>
        <taxon>Psophocarpus</taxon>
    </lineage>
</organism>
<reference evidence="1 2" key="1">
    <citation type="submission" date="2024-01" db="EMBL/GenBank/DDBJ databases">
        <title>The genomes of 5 underutilized Papilionoideae crops provide insights into root nodulation and disease resistanc.</title>
        <authorList>
            <person name="Jiang F."/>
        </authorList>
    </citation>
    <scope>NUCLEOTIDE SEQUENCE [LARGE SCALE GENOMIC DNA]</scope>
    <source>
        <strain evidence="1">DUOXIRENSHENG_FW03</strain>
        <tissue evidence="1">Leaves</tissue>
    </source>
</reference>
<proteinExistence type="predicted"/>
<dbReference type="AlphaFoldDB" id="A0AAN9SG00"/>
<protein>
    <submittedName>
        <fullName evidence="1">Uncharacterized protein</fullName>
    </submittedName>
</protein>
<evidence type="ECO:0000313" key="1">
    <source>
        <dbReference type="EMBL" id="KAK7394630.1"/>
    </source>
</evidence>
<evidence type="ECO:0000313" key="2">
    <source>
        <dbReference type="Proteomes" id="UP001386955"/>
    </source>
</evidence>
<dbReference type="Proteomes" id="UP001386955">
    <property type="component" value="Unassembled WGS sequence"/>
</dbReference>
<gene>
    <name evidence="1" type="ORF">VNO78_15163</name>
</gene>
<dbReference type="EMBL" id="JAYMYS010000004">
    <property type="protein sequence ID" value="KAK7394630.1"/>
    <property type="molecule type" value="Genomic_DNA"/>
</dbReference>
<name>A0AAN9SG00_PSOTE</name>
<comment type="caution">
    <text evidence="1">The sequence shown here is derived from an EMBL/GenBank/DDBJ whole genome shotgun (WGS) entry which is preliminary data.</text>
</comment>
<sequence length="127" mass="13846">MCNLKSIQQTQLALDSCKLPPTCNATPSSDGGVHKTCTVYRGTNSFVPCHQTQQSPRVGSNIGSISFKAFTTEFDAHFLSGSRFRSGGDSAIIKHAAIISLSKRLSLPSVLFVNDGDKFLHSLYQWH</sequence>